<dbReference type="InterPro" id="IPR036236">
    <property type="entry name" value="Znf_C2H2_sf"/>
</dbReference>
<evidence type="ECO:0000256" key="5">
    <source>
        <dbReference type="SAM" id="MobiDB-lite"/>
    </source>
</evidence>
<comment type="caution">
    <text evidence="7">The sequence shown here is derived from an EMBL/GenBank/DDBJ whole genome shotgun (WGS) entry which is preliminary data.</text>
</comment>
<dbReference type="GeneID" id="42004454"/>
<feature type="compositionally biased region" description="Basic and acidic residues" evidence="5">
    <location>
        <begin position="95"/>
        <end position="108"/>
    </location>
</feature>
<evidence type="ECO:0000256" key="1">
    <source>
        <dbReference type="ARBA" id="ARBA00022723"/>
    </source>
</evidence>
<proteinExistence type="predicted"/>
<gene>
    <name evidence="7" type="ORF">SmJEL517_g03229</name>
</gene>
<dbReference type="GO" id="GO:0008270">
    <property type="term" value="F:zinc ion binding"/>
    <property type="evidence" value="ECO:0007669"/>
    <property type="project" value="UniProtKB-KW"/>
</dbReference>
<dbReference type="OrthoDB" id="6365676at2759"/>
<keyword evidence="2 4" id="KW-0863">Zinc-finger</keyword>
<dbReference type="RefSeq" id="XP_031024842.1">
    <property type="nucleotide sequence ID" value="XM_031169157.1"/>
</dbReference>
<dbReference type="Gene3D" id="3.30.160.60">
    <property type="entry name" value="Classic Zinc Finger"/>
    <property type="match status" value="2"/>
</dbReference>
<dbReference type="Proteomes" id="UP000319731">
    <property type="component" value="Unassembled WGS sequence"/>
</dbReference>
<evidence type="ECO:0000256" key="4">
    <source>
        <dbReference type="PROSITE-ProRule" id="PRU00042"/>
    </source>
</evidence>
<dbReference type="EMBL" id="QEAO01000016">
    <property type="protein sequence ID" value="TPX34000.1"/>
    <property type="molecule type" value="Genomic_DNA"/>
</dbReference>
<evidence type="ECO:0000256" key="3">
    <source>
        <dbReference type="ARBA" id="ARBA00022833"/>
    </source>
</evidence>
<name>A0A507BXF5_9FUNG</name>
<feature type="region of interest" description="Disordered" evidence="5">
    <location>
        <begin position="527"/>
        <end position="581"/>
    </location>
</feature>
<keyword evidence="8" id="KW-1185">Reference proteome</keyword>
<feature type="region of interest" description="Disordered" evidence="5">
    <location>
        <begin position="1"/>
        <end position="35"/>
    </location>
</feature>
<keyword evidence="3" id="KW-0862">Zinc</keyword>
<feature type="region of interest" description="Disordered" evidence="5">
    <location>
        <begin position="147"/>
        <end position="180"/>
    </location>
</feature>
<dbReference type="PANTHER" id="PTHR23235:SF120">
    <property type="entry name" value="KRUPPEL-LIKE FACTOR 15"/>
    <property type="match status" value="1"/>
</dbReference>
<feature type="compositionally biased region" description="Polar residues" evidence="5">
    <location>
        <begin position="147"/>
        <end position="165"/>
    </location>
</feature>
<dbReference type="AlphaFoldDB" id="A0A507BXF5"/>
<feature type="region of interest" description="Disordered" evidence="5">
    <location>
        <begin position="435"/>
        <end position="506"/>
    </location>
</feature>
<dbReference type="InterPro" id="IPR013087">
    <property type="entry name" value="Znf_C2H2_type"/>
</dbReference>
<organism evidence="7 8">
    <name type="scientific">Synchytrium microbalum</name>
    <dbReference type="NCBI Taxonomy" id="1806994"/>
    <lineage>
        <taxon>Eukaryota</taxon>
        <taxon>Fungi</taxon>
        <taxon>Fungi incertae sedis</taxon>
        <taxon>Chytridiomycota</taxon>
        <taxon>Chytridiomycota incertae sedis</taxon>
        <taxon>Chytridiomycetes</taxon>
        <taxon>Synchytriales</taxon>
        <taxon>Synchytriaceae</taxon>
        <taxon>Synchytrium</taxon>
    </lineage>
</organism>
<feature type="compositionally biased region" description="Low complexity" evidence="5">
    <location>
        <begin position="535"/>
        <end position="581"/>
    </location>
</feature>
<accession>A0A507BXF5</accession>
<evidence type="ECO:0000259" key="6">
    <source>
        <dbReference type="PROSITE" id="PS50157"/>
    </source>
</evidence>
<feature type="region of interest" description="Disordered" evidence="5">
    <location>
        <begin position="92"/>
        <end position="124"/>
    </location>
</feature>
<feature type="region of interest" description="Disordered" evidence="5">
    <location>
        <begin position="54"/>
        <end position="79"/>
    </location>
</feature>
<keyword evidence="1" id="KW-0479">Metal-binding</keyword>
<dbReference type="GO" id="GO:0000981">
    <property type="term" value="F:DNA-binding transcription factor activity, RNA polymerase II-specific"/>
    <property type="evidence" value="ECO:0007669"/>
    <property type="project" value="TreeGrafter"/>
</dbReference>
<feature type="domain" description="C2H2-type" evidence="6">
    <location>
        <begin position="184"/>
        <end position="213"/>
    </location>
</feature>
<feature type="compositionally biased region" description="Basic and acidic residues" evidence="5">
    <location>
        <begin position="168"/>
        <end position="177"/>
    </location>
</feature>
<feature type="compositionally biased region" description="Polar residues" evidence="5">
    <location>
        <begin position="15"/>
        <end position="35"/>
    </location>
</feature>
<dbReference type="SUPFAM" id="SSF57667">
    <property type="entry name" value="beta-beta-alpha zinc fingers"/>
    <property type="match status" value="1"/>
</dbReference>
<dbReference type="PROSITE" id="PS00028">
    <property type="entry name" value="ZINC_FINGER_C2H2_1"/>
    <property type="match status" value="2"/>
</dbReference>
<dbReference type="PANTHER" id="PTHR23235">
    <property type="entry name" value="KRUEPPEL-LIKE TRANSCRIPTION FACTOR"/>
    <property type="match status" value="1"/>
</dbReference>
<evidence type="ECO:0000256" key="2">
    <source>
        <dbReference type="ARBA" id="ARBA00022771"/>
    </source>
</evidence>
<dbReference type="STRING" id="1806994.A0A507BXF5"/>
<evidence type="ECO:0000313" key="8">
    <source>
        <dbReference type="Proteomes" id="UP000319731"/>
    </source>
</evidence>
<evidence type="ECO:0000313" key="7">
    <source>
        <dbReference type="EMBL" id="TPX34000.1"/>
    </source>
</evidence>
<protein>
    <recommendedName>
        <fullName evidence="6">C2H2-type domain-containing protein</fullName>
    </recommendedName>
</protein>
<feature type="compositionally biased region" description="Low complexity" evidence="5">
    <location>
        <begin position="438"/>
        <end position="493"/>
    </location>
</feature>
<dbReference type="SMART" id="SM00355">
    <property type="entry name" value="ZnF_C2H2"/>
    <property type="match status" value="2"/>
</dbReference>
<reference evidence="7 8" key="1">
    <citation type="journal article" date="2019" name="Sci. Rep.">
        <title>Comparative genomics of chytrid fungi reveal insights into the obligate biotrophic and pathogenic lifestyle of Synchytrium endobioticum.</title>
        <authorList>
            <person name="van de Vossenberg B.T.L.H."/>
            <person name="Warris S."/>
            <person name="Nguyen H.D.T."/>
            <person name="van Gent-Pelzer M.P.E."/>
            <person name="Joly D.L."/>
            <person name="van de Geest H.C."/>
            <person name="Bonants P.J.M."/>
            <person name="Smith D.S."/>
            <person name="Levesque C.A."/>
            <person name="van der Lee T.A.J."/>
        </authorList>
    </citation>
    <scope>NUCLEOTIDE SEQUENCE [LARGE SCALE GENOMIC DNA]</scope>
    <source>
        <strain evidence="7 8">JEL517</strain>
    </source>
</reference>
<feature type="domain" description="C2H2-type" evidence="6">
    <location>
        <begin position="214"/>
        <end position="243"/>
    </location>
</feature>
<dbReference type="GO" id="GO:0000978">
    <property type="term" value="F:RNA polymerase II cis-regulatory region sequence-specific DNA binding"/>
    <property type="evidence" value="ECO:0007669"/>
    <property type="project" value="TreeGrafter"/>
</dbReference>
<dbReference type="PROSITE" id="PS50157">
    <property type="entry name" value="ZINC_FINGER_C2H2_2"/>
    <property type="match status" value="2"/>
</dbReference>
<sequence>MEVLADDFSNRGRGEQQQCQQVDNGLTSSPQQQQEIAVHHHSVAFRRAPSASSLLRIDTNNGSTPDLISPSEASSRPTSLANLVDSELWSGTGSYRDDVKSESPHDSHNQPPVAVPHGDQTNTWTPATAHETYLASAQEPVFDNHVNANSAAPTSEENPSSSFSTLEDGERSDDGKGNKSMTRFHCRVANCNKTFSTSAHLSRHTKLHDGHRPHKCLLDACAKRFTRRDNMMVHYRAHARKLGMLDMNRHERIVSSIRHHQLLQQGPPMSHIDEQSAEAFAHYGHPQQLLHHEHHLPHFMAPPHGYMFRGDGRSGYDMHPGAGGGGPLGPAPGVMYEPTDPSAYLYVYPGLPQGGQGQMPVGQSTVGAMTGVGAVPSQALEPKRGGGYEAFDLASLHPSSAASVGAHYNSNERPGAGVPEMYRYLPHHYNAAAAFHSQQQQQLQKQPQQQQQRSPNPANGPQQQQQPQQMMQSNAAAMNQQQQQQQYSRQQRASPPPSGGQRLSPYQSANPLQAYHAAPPAQNAGLWPRREYYGQPPSQQQIQQQQQSQAQQQQHHHQQQQQQNQQQPQQQLPCPVDQQQQQQPYMLYTSQQPHAMMRPTNEHNVDDIAEAVEGRAIHSSPQLSIF</sequence>